<dbReference type="KEGG" id="hmo:HM1_1017"/>
<evidence type="ECO:0000259" key="2">
    <source>
        <dbReference type="Pfam" id="PF00082"/>
    </source>
</evidence>
<reference evidence="3 4" key="1">
    <citation type="journal article" date="2008" name="J. Bacteriol.">
        <title>The genome of Heliobacterium modesticaldum, a phototrophic representative of the Firmicutes containing the simplest photosynthetic apparatus.</title>
        <authorList>
            <person name="Sattley W.M."/>
            <person name="Madigan M.T."/>
            <person name="Swingley W.D."/>
            <person name="Cheung P.C."/>
            <person name="Clocksin K.M."/>
            <person name="Conrad A.L."/>
            <person name="Dejesa L.C."/>
            <person name="Honchak B.M."/>
            <person name="Jung D.O."/>
            <person name="Karbach L.E."/>
            <person name="Kurdoglu A."/>
            <person name="Lahiri S."/>
            <person name="Mastrian S.D."/>
            <person name="Page L.E."/>
            <person name="Taylor H.L."/>
            <person name="Wang Z.T."/>
            <person name="Raymond J."/>
            <person name="Chen M."/>
            <person name="Blankenship R.E."/>
            <person name="Touchman J.W."/>
        </authorList>
    </citation>
    <scope>NUCLEOTIDE SEQUENCE [LARGE SCALE GENOMIC DNA]</scope>
    <source>
        <strain evidence="4">ATCC 51547 / Ice1</strain>
    </source>
</reference>
<accession>B0TID7</accession>
<dbReference type="eggNOG" id="COG1404">
    <property type="taxonomic scope" value="Bacteria"/>
</dbReference>
<dbReference type="STRING" id="498761.HM1_1017"/>
<name>B0TID7_HELMI</name>
<evidence type="ECO:0000313" key="3">
    <source>
        <dbReference type="EMBL" id="ABZ83557.1"/>
    </source>
</evidence>
<dbReference type="GO" id="GO:0006508">
    <property type="term" value="P:proteolysis"/>
    <property type="evidence" value="ECO:0007669"/>
    <property type="project" value="InterPro"/>
</dbReference>
<dbReference type="Pfam" id="PF00082">
    <property type="entry name" value="Peptidase_S8"/>
    <property type="match status" value="1"/>
</dbReference>
<dbReference type="SUPFAM" id="SSF52743">
    <property type="entry name" value="Subtilisin-like"/>
    <property type="match status" value="1"/>
</dbReference>
<dbReference type="Proteomes" id="UP000008550">
    <property type="component" value="Chromosome"/>
</dbReference>
<keyword evidence="4" id="KW-1185">Reference proteome</keyword>
<dbReference type="InterPro" id="IPR034074">
    <property type="entry name" value="Y4bN_pept_dom"/>
</dbReference>
<feature type="region of interest" description="Disordered" evidence="1">
    <location>
        <begin position="1"/>
        <end position="40"/>
    </location>
</feature>
<dbReference type="InterPro" id="IPR036852">
    <property type="entry name" value="Peptidase_S8/S53_dom_sf"/>
</dbReference>
<dbReference type="GO" id="GO:0004252">
    <property type="term" value="F:serine-type endopeptidase activity"/>
    <property type="evidence" value="ECO:0007669"/>
    <property type="project" value="InterPro"/>
</dbReference>
<evidence type="ECO:0000313" key="4">
    <source>
        <dbReference type="Proteomes" id="UP000008550"/>
    </source>
</evidence>
<sequence>METRRPLLIFPNPEQANRDKKSQFNPPRMHLPTPGRQGERLTPKFDELERVFAARNAVLQDDPMGTTPEQVLVLETVGSIDDFINAVKRIEGLEWMAELDEKFDADDEFFLEEKPEKAIGGRVYLVLTNQQALRSLLSLWRQYLANPQVKFQHGQGKWKKLFQHLRDIRHWDSEDRLKDTGVEDYWRERLGFGEERVRFEVELWFRHQGIDQQRSERSLRVVVEELGGLIISRTLIPEIQYHGVLAELPILQIQHILDRVDLRLLKCDQVMFFRPTGQAEIAYPDEDEVGEETLPQTDAFITDDEPVVALLDGLPLENHPLLSGRIIVDDPDGWASEYEARERKHGTAMASLIINSDLEEGKPPLNRRIYVRPILKPLGFEGNRAEEMPIDCLPIDLVHRAIKRIFEGDGEEGPQAPRVKIINLSIADRNRPFDRVMSPWARLIDWLSWQYKVLILVSGGNQLDDLQIEGSRQELQRLTAEELEEKVLQAVVRQARQRRLLSPAEAINALTVGATHEDAVTHFEARRRINPIVTQGLPSPISPVGLGYRRAIKPDVLMPGGKQLYQEPMMGQGTETPLKLLSFPGIAPGHKVACPGVQPGISPSAAFLCGTSNATALATRTTAQLYEYIVGVLRGEEGGEQLQDRYLAVLLKALFTHGAEWGAAFERFERLFCTPDNSRTFKEYAARFFGYGRVNLERLFWCTDQRATLIGCGELRDGEGHVYRVPLPPSLSGRMDNRRLIVTLAWLSPIDVGRQAYRKAALWFDPPGEALGVSRQNAQWQAVRRGTLQHEVLEGEAAVAYTDGAFMEIKINCRADAGPLTEPVPYGLAVTLSVKEDVNLPVYQEIFERLRTVVTIAPNT</sequence>
<dbReference type="CDD" id="cd04847">
    <property type="entry name" value="Peptidases_S8_Subtilisin_like_2"/>
    <property type="match status" value="1"/>
</dbReference>
<dbReference type="HOGENOM" id="CLU_016200_0_0_9"/>
<dbReference type="AlphaFoldDB" id="B0TID7"/>
<dbReference type="RefSeq" id="WP_012282086.1">
    <property type="nucleotide sequence ID" value="NC_010337.2"/>
</dbReference>
<proteinExistence type="predicted"/>
<gene>
    <name evidence="3" type="ORF">HM1_1017</name>
</gene>
<feature type="domain" description="Peptidase S8/S53" evidence="2">
    <location>
        <begin position="304"/>
        <end position="676"/>
    </location>
</feature>
<protein>
    <recommendedName>
        <fullName evidence="2">Peptidase S8/S53 domain-containing protein</fullName>
    </recommendedName>
</protein>
<dbReference type="InterPro" id="IPR000209">
    <property type="entry name" value="Peptidase_S8/S53_dom"/>
</dbReference>
<organism evidence="3 4">
    <name type="scientific">Heliobacterium modesticaldum (strain ATCC 51547 / Ice1)</name>
    <dbReference type="NCBI Taxonomy" id="498761"/>
    <lineage>
        <taxon>Bacteria</taxon>
        <taxon>Bacillati</taxon>
        <taxon>Bacillota</taxon>
        <taxon>Clostridia</taxon>
        <taxon>Eubacteriales</taxon>
        <taxon>Heliobacteriaceae</taxon>
        <taxon>Heliomicrobium</taxon>
    </lineage>
</organism>
<evidence type="ECO:0000256" key="1">
    <source>
        <dbReference type="SAM" id="MobiDB-lite"/>
    </source>
</evidence>
<dbReference type="Gene3D" id="3.40.50.200">
    <property type="entry name" value="Peptidase S8/S53 domain"/>
    <property type="match status" value="1"/>
</dbReference>
<dbReference type="EMBL" id="CP000930">
    <property type="protein sequence ID" value="ABZ83557.1"/>
    <property type="molecule type" value="Genomic_DNA"/>
</dbReference>